<gene>
    <name evidence="3" type="ordered locus">CT1011</name>
</gene>
<organism evidence="3 4">
    <name type="scientific">Chlorobaculum tepidum (strain ATCC 49652 / DSM 12025 / NBRC 103806 / TLS)</name>
    <name type="common">Chlorobium tepidum</name>
    <dbReference type="NCBI Taxonomy" id="194439"/>
    <lineage>
        <taxon>Bacteria</taxon>
        <taxon>Pseudomonadati</taxon>
        <taxon>Chlorobiota</taxon>
        <taxon>Chlorobiia</taxon>
        <taxon>Chlorobiales</taxon>
        <taxon>Chlorobiaceae</taxon>
        <taxon>Chlorobaculum</taxon>
    </lineage>
</organism>
<feature type="domain" description="UspA" evidence="2">
    <location>
        <begin position="4"/>
        <end position="133"/>
    </location>
</feature>
<dbReference type="STRING" id="194439.CT1011"/>
<dbReference type="PANTHER" id="PTHR46268:SF15">
    <property type="entry name" value="UNIVERSAL STRESS PROTEIN HP_0031"/>
    <property type="match status" value="1"/>
</dbReference>
<dbReference type="Proteomes" id="UP000001007">
    <property type="component" value="Chromosome"/>
</dbReference>
<evidence type="ECO:0000259" key="2">
    <source>
        <dbReference type="Pfam" id="PF00582"/>
    </source>
</evidence>
<dbReference type="EMBL" id="AE006470">
    <property type="protein sequence ID" value="AAM72246.1"/>
    <property type="molecule type" value="Genomic_DNA"/>
</dbReference>
<dbReference type="eggNOG" id="COG0589">
    <property type="taxonomic scope" value="Bacteria"/>
</dbReference>
<dbReference type="AlphaFoldDB" id="Q8KDN4"/>
<evidence type="ECO:0000313" key="4">
    <source>
        <dbReference type="Proteomes" id="UP000001007"/>
    </source>
</evidence>
<reference evidence="3 4" key="1">
    <citation type="journal article" date="2002" name="Proc. Natl. Acad. Sci. U.S.A.">
        <title>The complete genome sequence of Chlorobium tepidum TLS, a photosynthetic, anaerobic, green-sulfur bacterium.</title>
        <authorList>
            <person name="Eisen J.A."/>
            <person name="Nelson K.E."/>
            <person name="Paulsen I.T."/>
            <person name="Heidelberg J.F."/>
            <person name="Wu M."/>
            <person name="Dodson R.J."/>
            <person name="Deboy R."/>
            <person name="Gwinn M.L."/>
            <person name="Nelson W.C."/>
            <person name="Haft D.H."/>
            <person name="Hickey E.K."/>
            <person name="Peterson J.D."/>
            <person name="Durkin A.S."/>
            <person name="Kolonay J.L."/>
            <person name="Yang F."/>
            <person name="Holt I."/>
            <person name="Umayam L.A."/>
            <person name="Mason T."/>
            <person name="Brenner M."/>
            <person name="Shea T.P."/>
            <person name="Parksey D."/>
            <person name="Nierman W.C."/>
            <person name="Feldblyum T.V."/>
            <person name="Hansen C.L."/>
            <person name="Craven M.B."/>
            <person name="Radune D."/>
            <person name="Vamathevan J."/>
            <person name="Khouri H."/>
            <person name="White O."/>
            <person name="Gruber T.M."/>
            <person name="Ketchum K.A."/>
            <person name="Venter J.C."/>
            <person name="Tettelin H."/>
            <person name="Bryant D.A."/>
            <person name="Fraser C.M."/>
        </authorList>
    </citation>
    <scope>NUCLEOTIDE SEQUENCE [LARGE SCALE GENOMIC DNA]</scope>
    <source>
        <strain evidence="4">ATCC 49652 / DSM 12025 / NBRC 103806 / TLS</strain>
    </source>
</reference>
<dbReference type="KEGG" id="cte:CT1011"/>
<dbReference type="InterPro" id="IPR006015">
    <property type="entry name" value="Universal_stress_UspA"/>
</dbReference>
<dbReference type="Gene3D" id="3.40.50.620">
    <property type="entry name" value="HUPs"/>
    <property type="match status" value="1"/>
</dbReference>
<evidence type="ECO:0000256" key="1">
    <source>
        <dbReference type="ARBA" id="ARBA00008791"/>
    </source>
</evidence>
<dbReference type="OrthoDB" id="3217301at2"/>
<keyword evidence="4" id="KW-1185">Reference proteome</keyword>
<sequence>MKAYQNILVAIDGSGADDALIEQVSALAAPLGSRVHLLHVVHSHTIDQERALREQAGEFLERYRAAMQQQGIEAEVLIRSGEPDREILKEIEERRYDLLAMAAHGHRLFSRLLFGSVSRALRNKIDIPLLLVRGEAR</sequence>
<dbReference type="PRINTS" id="PR01438">
    <property type="entry name" value="UNVRSLSTRESS"/>
</dbReference>
<name>Q8KDN4_CHLTE</name>
<dbReference type="InterPro" id="IPR014729">
    <property type="entry name" value="Rossmann-like_a/b/a_fold"/>
</dbReference>
<comment type="similarity">
    <text evidence="1">Belongs to the universal stress protein A family.</text>
</comment>
<protein>
    <submittedName>
        <fullName evidence="3">Universal stress protein family</fullName>
    </submittedName>
</protein>
<dbReference type="CDD" id="cd00293">
    <property type="entry name" value="USP-like"/>
    <property type="match status" value="1"/>
</dbReference>
<dbReference type="EnsemblBacteria" id="AAM72246">
    <property type="protein sequence ID" value="AAM72246"/>
    <property type="gene ID" value="CT1011"/>
</dbReference>
<proteinExistence type="inferred from homology"/>
<dbReference type="RefSeq" id="WP_010932691.1">
    <property type="nucleotide sequence ID" value="NC_002932.3"/>
</dbReference>
<accession>Q8KDN4</accession>
<dbReference type="PANTHER" id="PTHR46268">
    <property type="entry name" value="STRESS RESPONSE PROTEIN NHAX"/>
    <property type="match status" value="1"/>
</dbReference>
<dbReference type="Pfam" id="PF00582">
    <property type="entry name" value="Usp"/>
    <property type="match status" value="1"/>
</dbReference>
<dbReference type="InterPro" id="IPR006016">
    <property type="entry name" value="UspA"/>
</dbReference>
<dbReference type="SUPFAM" id="SSF52402">
    <property type="entry name" value="Adenine nucleotide alpha hydrolases-like"/>
    <property type="match status" value="1"/>
</dbReference>
<evidence type="ECO:0000313" key="3">
    <source>
        <dbReference type="EMBL" id="AAM72246.1"/>
    </source>
</evidence>
<dbReference type="HOGENOM" id="CLU_049301_11_0_10"/>